<dbReference type="KEGG" id="zpr:ZPR_4357"/>
<evidence type="ECO:0000313" key="2">
    <source>
        <dbReference type="EMBL" id="ADF54659.1"/>
    </source>
</evidence>
<protein>
    <submittedName>
        <fullName evidence="2">Peptidase C39 family protein</fullName>
    </submittedName>
</protein>
<dbReference type="eggNOG" id="COG3271">
    <property type="taxonomic scope" value="Bacteria"/>
</dbReference>
<dbReference type="HOGENOM" id="CLU_3142516_0_0_10"/>
<dbReference type="EMBL" id="CP001650">
    <property type="protein sequence ID" value="ADF54659.1"/>
    <property type="molecule type" value="Genomic_DNA"/>
</dbReference>
<reference evidence="2 3" key="1">
    <citation type="journal article" date="2010" name="BMC Genomics">
        <title>The complete genome of Zunongwangia profunda SM-A87 reveals its adaptation to the deep-sea environment and ecological role in sedimentary organic nitrogen degradation.</title>
        <authorList>
            <person name="Qin Q.L."/>
            <person name="Zhang X.Y."/>
            <person name="Wang X.M."/>
            <person name="Liu G.M."/>
            <person name="Chen X.L."/>
            <person name="Xie B.B."/>
            <person name="Dang H.Y."/>
            <person name="Zhou B.C."/>
            <person name="Yu J."/>
            <person name="Zhang Y.Z."/>
        </authorList>
    </citation>
    <scope>NUCLEOTIDE SEQUENCE [LARGE SCALE GENOMIC DNA]</scope>
    <source>
        <strain evidence="3">DSM 18752 / CCTCC AB 206139 / SM-A87</strain>
    </source>
</reference>
<dbReference type="STRING" id="655815.ZPR_4357"/>
<dbReference type="InterPro" id="IPR005074">
    <property type="entry name" value="Peptidase_C39"/>
</dbReference>
<dbReference type="AlphaFoldDB" id="D5BBB9"/>
<dbReference type="GO" id="GO:0008233">
    <property type="term" value="F:peptidase activity"/>
    <property type="evidence" value="ECO:0007669"/>
    <property type="project" value="InterPro"/>
</dbReference>
<dbReference type="Proteomes" id="UP000001654">
    <property type="component" value="Chromosome"/>
</dbReference>
<gene>
    <name evidence="2" type="ordered locus">ZPR_4357</name>
</gene>
<keyword evidence="3" id="KW-1185">Reference proteome</keyword>
<name>D5BBB9_ZUNPS</name>
<feature type="domain" description="Peptidase C39" evidence="1">
    <location>
        <begin position="2"/>
        <end position="35"/>
    </location>
</feature>
<dbReference type="GO" id="GO:0006508">
    <property type="term" value="P:proteolysis"/>
    <property type="evidence" value="ECO:0007669"/>
    <property type="project" value="InterPro"/>
</dbReference>
<dbReference type="GO" id="GO:0016020">
    <property type="term" value="C:membrane"/>
    <property type="evidence" value="ECO:0007669"/>
    <property type="project" value="InterPro"/>
</dbReference>
<sequence length="49" mass="5619">MVVYKIKKDKIYISDPSYGLITCNKEEFISCWIGNNATEHTKEGIAPRI</sequence>
<organism evidence="2 3">
    <name type="scientific">Zunongwangia profunda (strain DSM 18752 / CCTCC AB 206139 / SM-A87)</name>
    <name type="common">Wangia profunda</name>
    <dbReference type="NCBI Taxonomy" id="655815"/>
    <lineage>
        <taxon>Bacteria</taxon>
        <taxon>Pseudomonadati</taxon>
        <taxon>Bacteroidota</taxon>
        <taxon>Flavobacteriia</taxon>
        <taxon>Flavobacteriales</taxon>
        <taxon>Flavobacteriaceae</taxon>
        <taxon>Zunongwangia</taxon>
    </lineage>
</organism>
<dbReference type="Gene3D" id="3.90.70.10">
    <property type="entry name" value="Cysteine proteinases"/>
    <property type="match status" value="1"/>
</dbReference>
<accession>D5BBB9</accession>
<dbReference type="Pfam" id="PF03412">
    <property type="entry name" value="Peptidase_C39"/>
    <property type="match status" value="1"/>
</dbReference>
<evidence type="ECO:0000313" key="3">
    <source>
        <dbReference type="Proteomes" id="UP000001654"/>
    </source>
</evidence>
<dbReference type="GO" id="GO:0005524">
    <property type="term" value="F:ATP binding"/>
    <property type="evidence" value="ECO:0007669"/>
    <property type="project" value="InterPro"/>
</dbReference>
<proteinExistence type="predicted"/>
<evidence type="ECO:0000259" key="1">
    <source>
        <dbReference type="Pfam" id="PF03412"/>
    </source>
</evidence>